<name>A0A927B4S8_9BACT</name>
<comment type="caution">
    <text evidence="2">The sequence shown here is derived from an EMBL/GenBank/DDBJ whole genome shotgun (WGS) entry which is preliminary data.</text>
</comment>
<dbReference type="PROSITE" id="PS51257">
    <property type="entry name" value="PROKAR_LIPOPROTEIN"/>
    <property type="match status" value="1"/>
</dbReference>
<dbReference type="RefSeq" id="WP_191040896.1">
    <property type="nucleotide sequence ID" value="NZ_JACXAA010000008.1"/>
</dbReference>
<organism evidence="2 3">
    <name type="scientific">Spirosoma validum</name>
    <dbReference type="NCBI Taxonomy" id="2771355"/>
    <lineage>
        <taxon>Bacteria</taxon>
        <taxon>Pseudomonadati</taxon>
        <taxon>Bacteroidota</taxon>
        <taxon>Cytophagia</taxon>
        <taxon>Cytophagales</taxon>
        <taxon>Cytophagaceae</taxon>
        <taxon>Spirosoma</taxon>
    </lineage>
</organism>
<protein>
    <submittedName>
        <fullName evidence="2">Uncharacterized protein</fullName>
    </submittedName>
</protein>
<keyword evidence="3" id="KW-1185">Reference proteome</keyword>
<accession>A0A927B4S8</accession>
<proteinExistence type="predicted"/>
<feature type="chain" id="PRO_5037801813" evidence="1">
    <location>
        <begin position="20"/>
        <end position="328"/>
    </location>
</feature>
<dbReference type="Proteomes" id="UP000653797">
    <property type="component" value="Unassembled WGS sequence"/>
</dbReference>
<feature type="signal peptide" evidence="1">
    <location>
        <begin position="1"/>
        <end position="19"/>
    </location>
</feature>
<reference evidence="2" key="1">
    <citation type="submission" date="2020-09" db="EMBL/GenBank/DDBJ databases">
        <authorList>
            <person name="Kim M.K."/>
        </authorList>
    </citation>
    <scope>NUCLEOTIDE SEQUENCE</scope>
    <source>
        <strain evidence="2">BT704</strain>
    </source>
</reference>
<dbReference type="EMBL" id="JACXAA010000008">
    <property type="protein sequence ID" value="MBD2755266.1"/>
    <property type="molecule type" value="Genomic_DNA"/>
</dbReference>
<gene>
    <name evidence="2" type="ORF">IC230_20360</name>
</gene>
<sequence>MKRFFAIVCVLVISLVFYACNKTNFSEESIPENRLAIKENKVDAFSAQYKSGFMTLIYRAKEINSITESSLEFFNAEVGSSPLATINFSLDVSETAYKLLQHEKVINQAKSLAKRSKPADVRTMSELFEIFGEAIIADKSTNGFSPVIQSVAFHKAILNSMKRAGATQDCGCTPHPGYFVDKTFFLCQEDVSISPGLYATLLKNGSYKLNDKEKTLLRFLEQKANEKTIPSSEVFEFVEPKEFFLQRINNSVSRAVSMKQARIEGKEAENGVAKSLVLDCLRGSDWGCCGNYSGCCWFAAVECYLHDAACSYSQCKPKWLCGPQCKPD</sequence>
<keyword evidence="1" id="KW-0732">Signal</keyword>
<evidence type="ECO:0000256" key="1">
    <source>
        <dbReference type="SAM" id="SignalP"/>
    </source>
</evidence>
<evidence type="ECO:0000313" key="3">
    <source>
        <dbReference type="Proteomes" id="UP000653797"/>
    </source>
</evidence>
<evidence type="ECO:0000313" key="2">
    <source>
        <dbReference type="EMBL" id="MBD2755266.1"/>
    </source>
</evidence>
<dbReference type="AlphaFoldDB" id="A0A927B4S8"/>